<proteinExistence type="predicted"/>
<protein>
    <recommendedName>
        <fullName evidence="5">WW domain-containing protein</fullName>
    </recommendedName>
</protein>
<reference evidence="3 4" key="1">
    <citation type="journal article" date="2016" name="Mol. Biol. Evol.">
        <title>Comparative Genomics of Early-Diverging Mushroom-Forming Fungi Provides Insights into the Origins of Lignocellulose Decay Capabilities.</title>
        <authorList>
            <person name="Nagy L.G."/>
            <person name="Riley R."/>
            <person name="Tritt A."/>
            <person name="Adam C."/>
            <person name="Daum C."/>
            <person name="Floudas D."/>
            <person name="Sun H."/>
            <person name="Yadav J.S."/>
            <person name="Pangilinan J."/>
            <person name="Larsson K.H."/>
            <person name="Matsuura K."/>
            <person name="Barry K."/>
            <person name="Labutti K."/>
            <person name="Kuo R."/>
            <person name="Ohm R.A."/>
            <person name="Bhattacharya S.S."/>
            <person name="Shirouzu T."/>
            <person name="Yoshinaga Y."/>
            <person name="Martin F.M."/>
            <person name="Grigoriev I.V."/>
            <person name="Hibbett D.S."/>
        </authorList>
    </citation>
    <scope>NUCLEOTIDE SEQUENCE [LARGE SCALE GENOMIC DNA]</scope>
    <source>
        <strain evidence="3 4">HHB12029</strain>
    </source>
</reference>
<keyword evidence="2" id="KW-1133">Transmembrane helix</keyword>
<feature type="transmembrane region" description="Helical" evidence="2">
    <location>
        <begin position="593"/>
        <end position="620"/>
    </location>
</feature>
<evidence type="ECO:0000313" key="4">
    <source>
        <dbReference type="Proteomes" id="UP000077266"/>
    </source>
</evidence>
<feature type="transmembrane region" description="Helical" evidence="2">
    <location>
        <begin position="626"/>
        <end position="651"/>
    </location>
</feature>
<dbReference type="Proteomes" id="UP000077266">
    <property type="component" value="Unassembled WGS sequence"/>
</dbReference>
<feature type="transmembrane region" description="Helical" evidence="2">
    <location>
        <begin position="542"/>
        <end position="565"/>
    </location>
</feature>
<evidence type="ECO:0000256" key="1">
    <source>
        <dbReference type="SAM" id="MobiDB-lite"/>
    </source>
</evidence>
<dbReference type="OrthoDB" id="2657661at2759"/>
<evidence type="ECO:0000256" key="2">
    <source>
        <dbReference type="SAM" id="Phobius"/>
    </source>
</evidence>
<accession>A0A165DP06</accession>
<organism evidence="3 4">
    <name type="scientific">Exidia glandulosa HHB12029</name>
    <dbReference type="NCBI Taxonomy" id="1314781"/>
    <lineage>
        <taxon>Eukaryota</taxon>
        <taxon>Fungi</taxon>
        <taxon>Dikarya</taxon>
        <taxon>Basidiomycota</taxon>
        <taxon>Agaricomycotina</taxon>
        <taxon>Agaricomycetes</taxon>
        <taxon>Auriculariales</taxon>
        <taxon>Exidiaceae</taxon>
        <taxon>Exidia</taxon>
    </lineage>
</organism>
<sequence>MQQTIRPRRDSWPHNLERREALYLLLRRHGGSAPLSGADRDRGVVSAEPLPPHADYRDMGTGECDGIISEDMRGTGLSTLPRALILRRFSRSDSAIVDPATMRIFTSTSPISPGYSEKSWLHEGGPLTETPPTSPEMESFRLPPRSVDRHDGFQRLNSCDSEMVETATTRPLLSLTIDTASTTLRSHDAGLTLTVGTPETVYCKGFDSPSRPLTPMRRHIPKGNFSSLFGSAAQPALPDGWRRVEHCQGSTYFVNDDLRIATPSRMDDPILRKELDPHLASLLSKFPDGSVPEGHEAVLCLDADTRNCEYYMCDHEEMIVYWLDDVTAEGSEYLSIPETVSDRHLGTFLKAFYFVHVQNFPHRALTNGLEARVHCEILHGIADIATNDTSTCAFTEQELSAFKNLIEGSSNMGPSVERTEMIARFKYFSLLTKFYNHHGESDARLERTKSILVNDVVPNKPPAWPLRILTFLLLFNAPDRHMREIGNIFVDEVVYGKYFEKMMADLNTYWKDFALTATVMMTVNVGFLAIPGVDISGSRGQFLHYTSVTSLALSFASMIISVILVQIHGPYSRCQNSITAQRYFQRHLRFGPLLLATMYCLPFVFFVWSAIAFSAAFVLFSTFTSLIGNIAFLAAASLIGFAIASVVAFFWHAADDAAAQAHVFQPWWWRWDEYAPSRWTSWFSKPPSLPLHATG</sequence>
<dbReference type="InParanoid" id="A0A165DP06"/>
<keyword evidence="2" id="KW-0812">Transmembrane</keyword>
<keyword evidence="4" id="KW-1185">Reference proteome</keyword>
<dbReference type="EMBL" id="KV426202">
    <property type="protein sequence ID" value="KZV85017.1"/>
    <property type="molecule type" value="Genomic_DNA"/>
</dbReference>
<evidence type="ECO:0008006" key="5">
    <source>
        <dbReference type="Google" id="ProtNLM"/>
    </source>
</evidence>
<dbReference type="AlphaFoldDB" id="A0A165DP06"/>
<keyword evidence="2" id="KW-0472">Membrane</keyword>
<evidence type="ECO:0000313" key="3">
    <source>
        <dbReference type="EMBL" id="KZV85017.1"/>
    </source>
</evidence>
<name>A0A165DP06_EXIGL</name>
<feature type="region of interest" description="Disordered" evidence="1">
    <location>
        <begin position="35"/>
        <end position="59"/>
    </location>
</feature>
<feature type="region of interest" description="Disordered" evidence="1">
    <location>
        <begin position="115"/>
        <end position="147"/>
    </location>
</feature>
<feature type="transmembrane region" description="Helical" evidence="2">
    <location>
        <begin position="509"/>
        <end position="530"/>
    </location>
</feature>
<gene>
    <name evidence="3" type="ORF">EXIGLDRAFT_268467</name>
</gene>